<feature type="compositionally biased region" description="Basic and acidic residues" evidence="1">
    <location>
        <begin position="41"/>
        <end position="121"/>
    </location>
</feature>
<dbReference type="VEuPathDB" id="FungiDB:CNI03030"/>
<evidence type="ECO:0000259" key="2">
    <source>
        <dbReference type="PROSITE" id="PS50006"/>
    </source>
</evidence>
<dbReference type="Proteomes" id="UP000002149">
    <property type="component" value="Chromosome 9"/>
</dbReference>
<dbReference type="InParanoid" id="Q5KBC4"/>
<sequence>MPASPDRRRGDDSRSPRRDRDSSSYHRRRSPNRPNSGRSSRPRDGGWGNRDRVREQEKDGGYGRGSDKGDRGSYRSSSRRDREGSYGQKERESERAKDRKRYDDDVGREDSDQPPVEREKPNFSSSGLLAKETNTVKGVVVKYNEPAEARKPTKNWRLYVFKGTEQIDLIHIYRQSCYLIGRDEVVTDIPVAHPSCSKQHAAIQYRQMTERNEYGDVATTIKPFIIDLDSTNGTFVNDIEIPKSRYYELRPSDVIKFGTSSREYVLLHEDVSS</sequence>
<reference evidence="3 4" key="1">
    <citation type="journal article" date="2005" name="Science">
        <title>The genome of the basidiomycetous yeast and human pathogen Cryptococcus neoformans.</title>
        <authorList>
            <person name="Loftus B.J."/>
            <person name="Fung E."/>
            <person name="Roncaglia P."/>
            <person name="Rowley D."/>
            <person name="Amedeo P."/>
            <person name="Bruno D."/>
            <person name="Vamathevan J."/>
            <person name="Miranda M."/>
            <person name="Anderson I.J."/>
            <person name="Fraser J.A."/>
            <person name="Allen J.E."/>
            <person name="Bosdet I.E."/>
            <person name="Brent M.R."/>
            <person name="Chiu R."/>
            <person name="Doering T.L."/>
            <person name="Donlin M.J."/>
            <person name="D'Souza C.A."/>
            <person name="Fox D.S."/>
            <person name="Grinberg V."/>
            <person name="Fu J."/>
            <person name="Fukushima M."/>
            <person name="Haas B.J."/>
            <person name="Huang J.C."/>
            <person name="Janbon G."/>
            <person name="Jones S.J."/>
            <person name="Koo H.L."/>
            <person name="Krzywinski M.I."/>
            <person name="Kwon-Chung J.K."/>
            <person name="Lengeler K.B."/>
            <person name="Maiti R."/>
            <person name="Marra M.A."/>
            <person name="Marra R.E."/>
            <person name="Mathewson C.A."/>
            <person name="Mitchell T.G."/>
            <person name="Pertea M."/>
            <person name="Riggs F.R."/>
            <person name="Salzberg S.L."/>
            <person name="Schein J.E."/>
            <person name="Shvartsbeyn A."/>
            <person name="Shin H."/>
            <person name="Shumway M."/>
            <person name="Specht C.A."/>
            <person name="Suh B.B."/>
            <person name="Tenney A."/>
            <person name="Utterback T.R."/>
            <person name="Wickes B.L."/>
            <person name="Wortman J.R."/>
            <person name="Wye N.H."/>
            <person name="Kronstad J.W."/>
            <person name="Lodge J.K."/>
            <person name="Heitman J."/>
            <person name="Davis R.W."/>
            <person name="Fraser C.M."/>
            <person name="Hyman R.W."/>
        </authorList>
    </citation>
    <scope>NUCLEOTIDE SEQUENCE [LARGE SCALE GENOMIC DNA]</scope>
    <source>
        <strain evidence="4">JEC21 / ATCC MYA-565</strain>
    </source>
</reference>
<dbReference type="InterPro" id="IPR008984">
    <property type="entry name" value="SMAD_FHA_dom_sf"/>
</dbReference>
<dbReference type="GO" id="GO:0000398">
    <property type="term" value="P:mRNA splicing, via spliceosome"/>
    <property type="evidence" value="ECO:0000318"/>
    <property type="project" value="GO_Central"/>
</dbReference>
<dbReference type="GO" id="GO:0003729">
    <property type="term" value="F:mRNA binding"/>
    <property type="evidence" value="ECO:0000318"/>
    <property type="project" value="GO_Central"/>
</dbReference>
<name>Q5KBC4_CRYD1</name>
<dbReference type="STRING" id="214684.Q5KBC4"/>
<dbReference type="PaxDb" id="214684-Q5KBC4"/>
<dbReference type="eggNOG" id="KOG1882">
    <property type="taxonomic scope" value="Eukaryota"/>
</dbReference>
<accession>Q5KBC4</accession>
<dbReference type="SMART" id="SM00240">
    <property type="entry name" value="FHA"/>
    <property type="match status" value="1"/>
</dbReference>
<dbReference type="GeneID" id="3259594"/>
<dbReference type="EMBL" id="AE017349">
    <property type="protein sequence ID" value="AAW45338.2"/>
    <property type="molecule type" value="Genomic_DNA"/>
</dbReference>
<dbReference type="PROSITE" id="PS50006">
    <property type="entry name" value="FHA_DOMAIN"/>
    <property type="match status" value="1"/>
</dbReference>
<dbReference type="GO" id="GO:0005634">
    <property type="term" value="C:nucleus"/>
    <property type="evidence" value="ECO:0000318"/>
    <property type="project" value="GO_Central"/>
</dbReference>
<evidence type="ECO:0000313" key="4">
    <source>
        <dbReference type="Proteomes" id="UP000002149"/>
    </source>
</evidence>
<evidence type="ECO:0000313" key="3">
    <source>
        <dbReference type="EMBL" id="AAW45338.2"/>
    </source>
</evidence>
<evidence type="ECO:0000256" key="1">
    <source>
        <dbReference type="SAM" id="MobiDB-lite"/>
    </source>
</evidence>
<dbReference type="HOGENOM" id="CLU_022457_1_0_1"/>
<proteinExistence type="predicted"/>
<organism evidence="3 4">
    <name type="scientific">Cryptococcus deneoformans (strain JEC21 / ATCC MYA-565)</name>
    <name type="common">Cryptococcus neoformans var. neoformans serotype D</name>
    <dbReference type="NCBI Taxonomy" id="214684"/>
    <lineage>
        <taxon>Eukaryota</taxon>
        <taxon>Fungi</taxon>
        <taxon>Dikarya</taxon>
        <taxon>Basidiomycota</taxon>
        <taxon>Agaricomycotina</taxon>
        <taxon>Tremellomycetes</taxon>
        <taxon>Tremellales</taxon>
        <taxon>Cryptococcaceae</taxon>
        <taxon>Cryptococcus</taxon>
        <taxon>Cryptococcus neoformans species complex</taxon>
    </lineage>
</organism>
<dbReference type="Pfam" id="PF00498">
    <property type="entry name" value="FHA"/>
    <property type="match status" value="1"/>
</dbReference>
<dbReference type="KEGG" id="cne:CNI03030"/>
<feature type="domain" description="FHA" evidence="2">
    <location>
        <begin position="178"/>
        <end position="241"/>
    </location>
</feature>
<dbReference type="GO" id="GO:0051237">
    <property type="term" value="P:maintenance of RNA location"/>
    <property type="evidence" value="ECO:0000318"/>
    <property type="project" value="GO_Central"/>
</dbReference>
<dbReference type="OrthoDB" id="444265at2759"/>
<dbReference type="Gene3D" id="2.60.200.20">
    <property type="match status" value="1"/>
</dbReference>
<dbReference type="InterPro" id="IPR050923">
    <property type="entry name" value="Cell_Proc_Reg/RNA_Proc"/>
</dbReference>
<dbReference type="PANTHER" id="PTHR23308">
    <property type="entry name" value="NUCLEAR INHIBITOR OF PROTEIN PHOSPHATASE-1"/>
    <property type="match status" value="1"/>
</dbReference>
<dbReference type="AlphaFoldDB" id="Q5KBC4"/>
<keyword evidence="4" id="KW-1185">Reference proteome</keyword>
<feature type="compositionally biased region" description="Basic and acidic residues" evidence="1">
    <location>
        <begin position="1"/>
        <end position="24"/>
    </location>
</feature>
<feature type="region of interest" description="Disordered" evidence="1">
    <location>
        <begin position="1"/>
        <end position="130"/>
    </location>
</feature>
<protein>
    <recommendedName>
        <fullName evidence="2">FHA domain-containing protein</fullName>
    </recommendedName>
</protein>
<dbReference type="FunFam" id="2.60.200.20:FF:000038">
    <property type="entry name" value="FHA domain-containing protein SNIP1"/>
    <property type="match status" value="1"/>
</dbReference>
<dbReference type="InterPro" id="IPR000253">
    <property type="entry name" value="FHA_dom"/>
</dbReference>
<dbReference type="RefSeq" id="XP_024513461.1">
    <property type="nucleotide sequence ID" value="XM_024657853.1"/>
</dbReference>
<gene>
    <name evidence="3" type="ordered locus">CNI03030</name>
</gene>
<dbReference type="SUPFAM" id="SSF49879">
    <property type="entry name" value="SMAD/FHA domain"/>
    <property type="match status" value="1"/>
</dbReference>